<evidence type="ECO:0000313" key="3">
    <source>
        <dbReference type="Proteomes" id="UP001268610"/>
    </source>
</evidence>
<feature type="compositionally biased region" description="Polar residues" evidence="1">
    <location>
        <begin position="19"/>
        <end position="59"/>
    </location>
</feature>
<dbReference type="EMBL" id="JAVLSF010000141">
    <property type="protein sequence ID" value="MDR9777730.1"/>
    <property type="molecule type" value="Genomic_DNA"/>
</dbReference>
<comment type="caution">
    <text evidence="2">The sequence shown here is derived from an EMBL/GenBank/DDBJ whole genome shotgun (WGS) entry which is preliminary data.</text>
</comment>
<dbReference type="AlphaFoldDB" id="A0AAJ2H1I3"/>
<name>A0AAJ2H1I3_9HYPH</name>
<evidence type="ECO:0000313" key="2">
    <source>
        <dbReference type="EMBL" id="MDR9777730.1"/>
    </source>
</evidence>
<dbReference type="Proteomes" id="UP001268610">
    <property type="component" value="Unassembled WGS sequence"/>
</dbReference>
<feature type="region of interest" description="Disordered" evidence="1">
    <location>
        <begin position="1"/>
        <end position="59"/>
    </location>
</feature>
<protein>
    <submittedName>
        <fullName evidence="2">Uncharacterized protein</fullName>
    </submittedName>
</protein>
<gene>
    <name evidence="2" type="ORF">RJJ65_34930</name>
</gene>
<reference evidence="2" key="1">
    <citation type="submission" date="2023-04" db="EMBL/GenBank/DDBJ databases">
        <title>Genomic characterization of faba bean (Vicia faba) microsymbionts in Mexican soils.</title>
        <authorList>
            <person name="Rivera Orduna F.N."/>
            <person name="Guevara-Luna J."/>
            <person name="Yan J."/>
            <person name="Arroyo-Herrera I."/>
            <person name="Li Y."/>
            <person name="Vasquez-Murrieta M.S."/>
            <person name="Wang E.T."/>
        </authorList>
    </citation>
    <scope>NUCLEOTIDE SEQUENCE</scope>
    <source>
        <strain evidence="2">CH26</strain>
    </source>
</reference>
<feature type="compositionally biased region" description="Polar residues" evidence="1">
    <location>
        <begin position="1"/>
        <end position="12"/>
    </location>
</feature>
<proteinExistence type="predicted"/>
<organism evidence="2 3">
    <name type="scientific">Rhizobium hidalgonense</name>
    <dbReference type="NCBI Taxonomy" id="1538159"/>
    <lineage>
        <taxon>Bacteria</taxon>
        <taxon>Pseudomonadati</taxon>
        <taxon>Pseudomonadota</taxon>
        <taxon>Alphaproteobacteria</taxon>
        <taxon>Hyphomicrobiales</taxon>
        <taxon>Rhizobiaceae</taxon>
        <taxon>Rhizobium/Agrobacterium group</taxon>
        <taxon>Rhizobium</taxon>
    </lineage>
</organism>
<evidence type="ECO:0000256" key="1">
    <source>
        <dbReference type="SAM" id="MobiDB-lite"/>
    </source>
</evidence>
<feature type="non-terminal residue" evidence="2">
    <location>
        <position position="1"/>
    </location>
</feature>
<accession>A0AAJ2H1I3</accession>
<sequence length="59" mass="5875">FGVTNTNTGTTQHVDEDTAQTSTAEQSAVDVGTTSMSMNTGDGETTIIANGSGSAPVNP</sequence>
<dbReference type="RefSeq" id="WP_310865923.1">
    <property type="nucleotide sequence ID" value="NZ_JAVLSF010000141.1"/>
</dbReference>